<dbReference type="AlphaFoldDB" id="A0AAE6ZIC6"/>
<dbReference type="Proteomes" id="UP000502421">
    <property type="component" value="Chromosome"/>
</dbReference>
<dbReference type="EMBL" id="CP051205">
    <property type="protein sequence ID" value="QJB32677.1"/>
    <property type="molecule type" value="Genomic_DNA"/>
</dbReference>
<dbReference type="RefSeq" id="WP_168805089.1">
    <property type="nucleotide sequence ID" value="NZ_CP051204.2"/>
</dbReference>
<reference evidence="3" key="1">
    <citation type="submission" date="2020-04" db="EMBL/GenBank/DDBJ databases">
        <authorList>
            <person name="Kittiwongwattana C."/>
        </authorList>
    </citation>
    <scope>NUCLEOTIDE SEQUENCE [LARGE SCALE GENOMIC DNA]</scope>
    <source>
        <strain evidence="3">1310</strain>
    </source>
</reference>
<dbReference type="KEGG" id="coy:HF329_15660"/>
<accession>A0AAE6ZIC6</accession>
<gene>
    <name evidence="2" type="ORF">HF324_15190</name>
    <name evidence="1" type="ORF">HF329_15660</name>
</gene>
<dbReference type="EMBL" id="CP051204">
    <property type="protein sequence ID" value="QJB39132.1"/>
    <property type="molecule type" value="Genomic_DNA"/>
</dbReference>
<name>A0AAE6ZIC6_9BACT</name>
<evidence type="ECO:0000313" key="2">
    <source>
        <dbReference type="EMBL" id="QJB39132.1"/>
    </source>
</evidence>
<organism evidence="1 3">
    <name type="scientific">Chitinophaga oryzae</name>
    <dbReference type="NCBI Taxonomy" id="2725414"/>
    <lineage>
        <taxon>Bacteria</taxon>
        <taxon>Pseudomonadati</taxon>
        <taxon>Bacteroidota</taxon>
        <taxon>Chitinophagia</taxon>
        <taxon>Chitinophagales</taxon>
        <taxon>Chitinophagaceae</taxon>
        <taxon>Chitinophaga</taxon>
    </lineage>
</organism>
<reference evidence="1" key="2">
    <citation type="submission" date="2020-09" db="EMBL/GenBank/DDBJ databases">
        <authorList>
            <person name="Kittiwongwattana C."/>
        </authorList>
    </citation>
    <scope>NUCLEOTIDE SEQUENCE</scope>
    <source>
        <strain evidence="2">1303</strain>
        <strain evidence="1">1310</strain>
    </source>
</reference>
<protein>
    <submittedName>
        <fullName evidence="1">Uncharacterized protein</fullName>
    </submittedName>
</protein>
<sequence length="228" mass="25246">MTLLLTAGVATPDVYGQQLQVDRLLTAPVWPQLETAGIRADTVAFDENKNYTVGLYGEKVPAQIISVISPRYNIDWNKETIKPVVYFKAVPLRNPGLLTDNAGRLVIFVAEVGNHGPKGKLMAGVFSDDDVVTLRKALSALWGAEKKVREKSYGGSVYVWKKNGIVARLTIENEALDGTASETRNGVKQSGRRGRLTIYNQVIPAFYSQSEDYFNDPDIRKHTPTHQP</sequence>
<proteinExistence type="predicted"/>
<dbReference type="Proteomes" id="UP000503144">
    <property type="component" value="Chromosome"/>
</dbReference>
<evidence type="ECO:0000313" key="4">
    <source>
        <dbReference type="Proteomes" id="UP000503144"/>
    </source>
</evidence>
<evidence type="ECO:0000313" key="1">
    <source>
        <dbReference type="EMBL" id="QJB32677.1"/>
    </source>
</evidence>
<evidence type="ECO:0000313" key="3">
    <source>
        <dbReference type="Proteomes" id="UP000502421"/>
    </source>
</evidence>
<keyword evidence="4" id="KW-1185">Reference proteome</keyword>